<evidence type="ECO:0000313" key="2">
    <source>
        <dbReference type="Proteomes" id="UP000467841"/>
    </source>
</evidence>
<sequence length="114" mass="13195">MYNFNLALLAKQLWRLLRYPSSLLAKVLKGRYFKYKNPLETGKANAPSFGWRSIMAAKDLLQQGLRKSIKSGFDTKVWADPWIPTIRARPALDNGNGRYPNLYVNHHIDFNTKQ</sequence>
<keyword evidence="2" id="KW-1185">Reference proteome</keyword>
<dbReference type="OrthoDB" id="1929473at2759"/>
<reference evidence="1" key="1">
    <citation type="submission" date="2020-01" db="EMBL/GenBank/DDBJ databases">
        <authorList>
            <person name="Mishra B."/>
        </authorList>
    </citation>
    <scope>NUCLEOTIDE SEQUENCE [LARGE SCALE GENOMIC DNA]</scope>
</reference>
<evidence type="ECO:0008006" key="3">
    <source>
        <dbReference type="Google" id="ProtNLM"/>
    </source>
</evidence>
<dbReference type="AlphaFoldDB" id="A0A6D2KYX0"/>
<dbReference type="Proteomes" id="UP000467841">
    <property type="component" value="Unassembled WGS sequence"/>
</dbReference>
<gene>
    <name evidence="1" type="ORF">MERR_LOCUS46794</name>
</gene>
<name>A0A6D2KYX0_9BRAS</name>
<organism evidence="1 2">
    <name type="scientific">Microthlaspi erraticum</name>
    <dbReference type="NCBI Taxonomy" id="1685480"/>
    <lineage>
        <taxon>Eukaryota</taxon>
        <taxon>Viridiplantae</taxon>
        <taxon>Streptophyta</taxon>
        <taxon>Embryophyta</taxon>
        <taxon>Tracheophyta</taxon>
        <taxon>Spermatophyta</taxon>
        <taxon>Magnoliopsida</taxon>
        <taxon>eudicotyledons</taxon>
        <taxon>Gunneridae</taxon>
        <taxon>Pentapetalae</taxon>
        <taxon>rosids</taxon>
        <taxon>malvids</taxon>
        <taxon>Brassicales</taxon>
        <taxon>Brassicaceae</taxon>
        <taxon>Coluteocarpeae</taxon>
        <taxon>Microthlaspi</taxon>
    </lineage>
</organism>
<comment type="caution">
    <text evidence="1">The sequence shown here is derived from an EMBL/GenBank/DDBJ whole genome shotgun (WGS) entry which is preliminary data.</text>
</comment>
<accession>A0A6D2KYX0</accession>
<evidence type="ECO:0000313" key="1">
    <source>
        <dbReference type="EMBL" id="CAA7059558.1"/>
    </source>
</evidence>
<dbReference type="EMBL" id="CACVBM020001784">
    <property type="protein sequence ID" value="CAA7059558.1"/>
    <property type="molecule type" value="Genomic_DNA"/>
</dbReference>
<proteinExistence type="predicted"/>
<protein>
    <recommendedName>
        <fullName evidence="3">Reverse transcriptase zinc-binding domain-containing protein</fullName>
    </recommendedName>
</protein>